<gene>
    <name evidence="2" type="ORF">SCD90_11865</name>
</gene>
<accession>A0ABU4RV60</accession>
<dbReference type="PROSITE" id="PS50995">
    <property type="entry name" value="HTH_MARR_2"/>
    <property type="match status" value="1"/>
</dbReference>
<dbReference type="SMART" id="SM00347">
    <property type="entry name" value="HTH_MARR"/>
    <property type="match status" value="1"/>
</dbReference>
<reference evidence="2 3" key="1">
    <citation type="submission" date="2023-11" db="EMBL/GenBank/DDBJ databases">
        <authorList>
            <person name="Bao R."/>
        </authorList>
    </citation>
    <scope>NUCLEOTIDE SEQUENCE [LARGE SCALE GENOMIC DNA]</scope>
    <source>
        <strain evidence="2 3">PJ23</strain>
    </source>
</reference>
<dbReference type="PANTHER" id="PTHR33164">
    <property type="entry name" value="TRANSCRIPTIONAL REGULATOR, MARR FAMILY"/>
    <property type="match status" value="1"/>
</dbReference>
<dbReference type="PRINTS" id="PR00598">
    <property type="entry name" value="HTHMARR"/>
</dbReference>
<dbReference type="PANTHER" id="PTHR33164:SF105">
    <property type="entry name" value="TRANSCRIPTIONAL REPRESSOR PROTEIN-RELATED"/>
    <property type="match status" value="1"/>
</dbReference>
<dbReference type="Proteomes" id="UP001274321">
    <property type="component" value="Unassembled WGS sequence"/>
</dbReference>
<comment type="caution">
    <text evidence="2">The sequence shown here is derived from an EMBL/GenBank/DDBJ whole genome shotgun (WGS) entry which is preliminary data.</text>
</comment>
<organism evidence="2 3">
    <name type="scientific">Terrihabitans rhizophilus</name>
    <dbReference type="NCBI Taxonomy" id="3092662"/>
    <lineage>
        <taxon>Bacteria</taxon>
        <taxon>Pseudomonadati</taxon>
        <taxon>Pseudomonadota</taxon>
        <taxon>Alphaproteobacteria</taxon>
        <taxon>Hyphomicrobiales</taxon>
        <taxon>Terrihabitans</taxon>
    </lineage>
</organism>
<sequence>MSKPLGLAADETSVPFATTILVRDCCLCLHAQRAARALARRFDEALRPVGLTNGQFSLLMSLNRPEPPPMGPVADLLAMDRTTLTAALKPLQRRGLVLVLTDPKDRRSRRLSLTEEGRALLARALPIWTSEHAAVEAMLPAGDAARLRASLQAVAQEESTSGKHVRQR</sequence>
<proteinExistence type="predicted"/>
<protein>
    <submittedName>
        <fullName evidence="2">MarR family transcriptional regulator</fullName>
    </submittedName>
</protein>
<dbReference type="RefSeq" id="WP_319844887.1">
    <property type="nucleotide sequence ID" value="NZ_JAXAFJ010000007.1"/>
</dbReference>
<dbReference type="InterPro" id="IPR036390">
    <property type="entry name" value="WH_DNA-bd_sf"/>
</dbReference>
<dbReference type="Gene3D" id="1.10.10.10">
    <property type="entry name" value="Winged helix-like DNA-binding domain superfamily/Winged helix DNA-binding domain"/>
    <property type="match status" value="1"/>
</dbReference>
<name>A0ABU4RV60_9HYPH</name>
<keyword evidence="3" id="KW-1185">Reference proteome</keyword>
<evidence type="ECO:0000259" key="1">
    <source>
        <dbReference type="PROSITE" id="PS50995"/>
    </source>
</evidence>
<evidence type="ECO:0000313" key="2">
    <source>
        <dbReference type="EMBL" id="MDX6806761.1"/>
    </source>
</evidence>
<dbReference type="EMBL" id="JAXAFJ010000007">
    <property type="protein sequence ID" value="MDX6806761.1"/>
    <property type="molecule type" value="Genomic_DNA"/>
</dbReference>
<dbReference type="InterPro" id="IPR039422">
    <property type="entry name" value="MarR/SlyA-like"/>
</dbReference>
<evidence type="ECO:0000313" key="3">
    <source>
        <dbReference type="Proteomes" id="UP001274321"/>
    </source>
</evidence>
<dbReference type="InterPro" id="IPR036388">
    <property type="entry name" value="WH-like_DNA-bd_sf"/>
</dbReference>
<feature type="domain" description="HTH marR-type" evidence="1">
    <location>
        <begin position="24"/>
        <end position="156"/>
    </location>
</feature>
<dbReference type="SUPFAM" id="SSF46785">
    <property type="entry name" value="Winged helix' DNA-binding domain"/>
    <property type="match status" value="1"/>
</dbReference>
<dbReference type="InterPro" id="IPR000835">
    <property type="entry name" value="HTH_MarR-typ"/>
</dbReference>
<dbReference type="Pfam" id="PF01047">
    <property type="entry name" value="MarR"/>
    <property type="match status" value="1"/>
</dbReference>